<feature type="domain" description="Cytosol aminopeptidase" evidence="15">
    <location>
        <begin position="313"/>
        <end position="622"/>
    </location>
</feature>
<evidence type="ECO:0000256" key="8">
    <source>
        <dbReference type="ARBA" id="ARBA00029605"/>
    </source>
</evidence>
<dbReference type="SUPFAM" id="SSF52949">
    <property type="entry name" value="Macro domain-like"/>
    <property type="match status" value="1"/>
</dbReference>
<proteinExistence type="inferred from homology"/>
<evidence type="ECO:0000256" key="11">
    <source>
        <dbReference type="ARBA" id="ARBA00031564"/>
    </source>
</evidence>
<evidence type="ECO:0000259" key="15">
    <source>
        <dbReference type="Pfam" id="PF00883"/>
    </source>
</evidence>
<evidence type="ECO:0000256" key="3">
    <source>
        <dbReference type="ARBA" id="ARBA00022438"/>
    </source>
</evidence>
<keyword evidence="3" id="KW-0031">Aminopeptidase</keyword>
<comment type="function">
    <text evidence="12">Cytosolic metallopeptidase that catalyzes the removal of unsubstituted N-terminal hydrophobic amino acids from various peptides. The presence of Zn(2+) ions is essential for the peptidase activity, and the association with other cofactors can modulate the substrate spectificity of the enzyme. For instance, in the presence of Mn(2+), it displays a specific Cys-Gly hydrolyzing activity of Cys-Gly-S-conjugates. Involved in the metabolism of glutathione and in the degradation of glutathione S-conjugates, which may play a role in the control of the cell redox status.</text>
</comment>
<evidence type="ECO:0000256" key="7">
    <source>
        <dbReference type="ARBA" id="ARBA00023625"/>
    </source>
</evidence>
<dbReference type="PANTHER" id="PTHR11963">
    <property type="entry name" value="LEUCINE AMINOPEPTIDASE-RELATED"/>
    <property type="match status" value="1"/>
</dbReference>
<comment type="catalytic activity">
    <reaction evidence="6">
        <text>an S-substituted L-cysteinylglycine + H2O = an S-substituted L-cysteine + glycine</text>
        <dbReference type="Rhea" id="RHEA:60444"/>
        <dbReference type="ChEBI" id="CHEBI:15377"/>
        <dbReference type="ChEBI" id="CHEBI:57305"/>
        <dbReference type="ChEBI" id="CHEBI:58717"/>
        <dbReference type="ChEBI" id="CHEBI:143103"/>
        <dbReference type="EC" id="3.4.13.23"/>
    </reaction>
    <physiologicalReaction direction="left-to-right" evidence="6">
        <dbReference type="Rhea" id="RHEA:60445"/>
    </physiologicalReaction>
</comment>
<dbReference type="AlphaFoldDB" id="A0A9P0EC32"/>
<keyword evidence="5" id="KW-0378">Hydrolase</keyword>
<evidence type="ECO:0000256" key="1">
    <source>
        <dbReference type="ARBA" id="ARBA00009528"/>
    </source>
</evidence>
<reference evidence="17" key="1">
    <citation type="submission" date="2022-01" db="EMBL/GenBank/DDBJ databases">
        <authorList>
            <person name="King R."/>
        </authorList>
    </citation>
    <scope>NUCLEOTIDE SEQUENCE</scope>
</reference>
<comment type="similarity">
    <text evidence="1">Belongs to the peptidase M17 family.</text>
</comment>
<dbReference type="CDD" id="cd00433">
    <property type="entry name" value="Peptidase_M17"/>
    <property type="match status" value="1"/>
</dbReference>
<evidence type="ECO:0000313" key="18">
    <source>
        <dbReference type="Proteomes" id="UP001152798"/>
    </source>
</evidence>
<evidence type="ECO:0000256" key="14">
    <source>
        <dbReference type="ARBA" id="ARBA00049107"/>
    </source>
</evidence>
<dbReference type="InterPro" id="IPR008283">
    <property type="entry name" value="Peptidase_M17_N"/>
</dbReference>
<organism evidence="17 18">
    <name type="scientific">Nezara viridula</name>
    <name type="common">Southern green stink bug</name>
    <name type="synonym">Cimex viridulus</name>
    <dbReference type="NCBI Taxonomy" id="85310"/>
    <lineage>
        <taxon>Eukaryota</taxon>
        <taxon>Metazoa</taxon>
        <taxon>Ecdysozoa</taxon>
        <taxon>Arthropoda</taxon>
        <taxon>Hexapoda</taxon>
        <taxon>Insecta</taxon>
        <taxon>Pterygota</taxon>
        <taxon>Neoptera</taxon>
        <taxon>Paraneoptera</taxon>
        <taxon>Hemiptera</taxon>
        <taxon>Heteroptera</taxon>
        <taxon>Panheteroptera</taxon>
        <taxon>Pentatomomorpha</taxon>
        <taxon>Pentatomoidea</taxon>
        <taxon>Pentatomidae</taxon>
        <taxon>Pentatominae</taxon>
        <taxon>Nezara</taxon>
    </lineage>
</organism>
<keyword evidence="4" id="KW-0645">Protease</keyword>
<name>A0A9P0EC32_NEZVI</name>
<dbReference type="EMBL" id="OV725079">
    <property type="protein sequence ID" value="CAH1395426.1"/>
    <property type="molecule type" value="Genomic_DNA"/>
</dbReference>
<dbReference type="Pfam" id="PF00883">
    <property type="entry name" value="Peptidase_M17"/>
    <property type="match status" value="1"/>
</dbReference>
<dbReference type="GO" id="GO:0005737">
    <property type="term" value="C:cytoplasm"/>
    <property type="evidence" value="ECO:0007669"/>
    <property type="project" value="InterPro"/>
</dbReference>
<evidence type="ECO:0000256" key="4">
    <source>
        <dbReference type="ARBA" id="ARBA00022670"/>
    </source>
</evidence>
<protein>
    <recommendedName>
        <fullName evidence="2">Cytosol aminopeptidase</fullName>
        <ecNumber evidence="7">3.4.13.23</ecNumber>
    </recommendedName>
    <alternativeName>
        <fullName evidence="10">Cysteinylglycine-S-conjugate dipeptidase</fullName>
    </alternativeName>
    <alternativeName>
        <fullName evidence="11">Leucine aminopeptidase 3</fullName>
    </alternativeName>
    <alternativeName>
        <fullName evidence="9">Proline aminopeptidase</fullName>
    </alternativeName>
    <alternativeName>
        <fullName evidence="8">Prolyl aminopeptidase</fullName>
    </alternativeName>
</protein>
<dbReference type="Gene3D" id="3.40.220.10">
    <property type="entry name" value="Leucine Aminopeptidase, subunit E, domain 1"/>
    <property type="match status" value="1"/>
</dbReference>
<comment type="catalytic activity">
    <reaction evidence="13">
        <text>S-benzyl-L-cysteinylglycine + H2O = S-benzyl-L-cysteine + glycine</text>
        <dbReference type="Rhea" id="RHEA:62568"/>
        <dbReference type="ChEBI" id="CHEBI:15377"/>
        <dbReference type="ChEBI" id="CHEBI:57305"/>
        <dbReference type="ChEBI" id="CHEBI:145802"/>
        <dbReference type="ChEBI" id="CHEBI:145803"/>
    </reaction>
    <physiologicalReaction direction="left-to-right" evidence="13">
        <dbReference type="Rhea" id="RHEA:62569"/>
    </physiologicalReaction>
</comment>
<evidence type="ECO:0000256" key="5">
    <source>
        <dbReference type="ARBA" id="ARBA00022801"/>
    </source>
</evidence>
<evidence type="ECO:0000256" key="13">
    <source>
        <dbReference type="ARBA" id="ARBA00047881"/>
    </source>
</evidence>
<dbReference type="GO" id="GO:0006508">
    <property type="term" value="P:proteolysis"/>
    <property type="evidence" value="ECO:0007669"/>
    <property type="project" value="UniProtKB-KW"/>
</dbReference>
<dbReference type="InterPro" id="IPR043472">
    <property type="entry name" value="Macro_dom-like"/>
</dbReference>
<dbReference type="InterPro" id="IPR011356">
    <property type="entry name" value="Leucine_aapep/pepB"/>
</dbReference>
<feature type="domain" description="Peptidase M17 leucyl aminopeptidase N-terminal" evidence="16">
    <location>
        <begin position="150"/>
        <end position="281"/>
    </location>
</feature>
<sequence length="645" mass="70822">MALRLTVRPMSQPPIARETVKKCRKSLKKSGDSLNHSSKKLRLIKNDKDTNGQDFFRAISYGEDNDDAKYERNRNVLTNQKKMTSSYNPDLKVLGPHKTTINKNLSIGKLMGTRLESDKFLKPRNTQFMDSKNINLSCSGESVELIGLVLGVFNRHDDPYGSAKIFTKFAEEVDIKTNRKISDILDTTGPIPVKGQQKVLYKIDPMYPATVIVGIGDECACYNEKEEIDEMKENVRDAAALGVRTLQELNMKTILVDSMGSAEASAEGSALGVWRFQELKNIKKQILIPRLELHGDCDYTAWQIGLQKAAAQNLARQLCETPANLLTPLGFAQAAVEVLSKAGVNVEVKGKDWARIMQMGGFLAAAKGSCENPIFLEISYYGCEPDVQPAVLVGKGVTFDSGGLCLKHPCHALKYMRGDMAGAACVVAATRAAAALRLPINIRGLMPIYENLPGSCAMKPGDIIRVKNGKSVLIHNTDHDGRLSMADALCYSTEYNPKFILDIGTLSKELLESLGPAASAAFSNNDSLFQTLKNAAVHTGDRVWRLPLWNHFSNKVTLTQSADVQDKAVETGLACTCAAFLKEFIPPVDWLHIDTYATAVSDGHTEQYLTKGMSGRPTRTVVEFLAQLACHCDDDGPVKAEKQNE</sequence>
<evidence type="ECO:0000256" key="12">
    <source>
        <dbReference type="ARBA" id="ARBA00045966"/>
    </source>
</evidence>
<dbReference type="Proteomes" id="UP001152798">
    <property type="component" value="Chromosome 3"/>
</dbReference>
<accession>A0A9P0EC32</accession>
<evidence type="ECO:0000256" key="10">
    <source>
        <dbReference type="ARBA" id="ARBA00030997"/>
    </source>
</evidence>
<evidence type="ECO:0000313" key="17">
    <source>
        <dbReference type="EMBL" id="CAH1395426.1"/>
    </source>
</evidence>
<dbReference type="InterPro" id="IPR000819">
    <property type="entry name" value="Peptidase_M17_C"/>
</dbReference>
<evidence type="ECO:0000256" key="9">
    <source>
        <dbReference type="ARBA" id="ARBA00030930"/>
    </source>
</evidence>
<evidence type="ECO:0000259" key="16">
    <source>
        <dbReference type="Pfam" id="PF02789"/>
    </source>
</evidence>
<dbReference type="EC" id="3.4.13.23" evidence="7"/>
<keyword evidence="18" id="KW-1185">Reference proteome</keyword>
<comment type="catalytic activity">
    <reaction evidence="14">
        <text>L-cysteinylglycine + H2O = L-cysteine + glycine</text>
        <dbReference type="Rhea" id="RHEA:28783"/>
        <dbReference type="ChEBI" id="CHEBI:15377"/>
        <dbReference type="ChEBI" id="CHEBI:35235"/>
        <dbReference type="ChEBI" id="CHEBI:57305"/>
        <dbReference type="ChEBI" id="CHEBI:61694"/>
    </reaction>
    <physiologicalReaction direction="left-to-right" evidence="14">
        <dbReference type="Rhea" id="RHEA:28784"/>
    </physiologicalReaction>
</comment>
<dbReference type="PANTHER" id="PTHR11963:SF25">
    <property type="entry name" value="CYTOSOL AMINOPEPTIDASE"/>
    <property type="match status" value="1"/>
</dbReference>
<gene>
    <name evidence="17" type="ORF">NEZAVI_LOCUS5709</name>
</gene>
<dbReference type="OrthoDB" id="412814at2759"/>
<evidence type="ECO:0000256" key="2">
    <source>
        <dbReference type="ARBA" id="ARBA00014190"/>
    </source>
</evidence>
<dbReference type="Gene3D" id="3.40.630.10">
    <property type="entry name" value="Zn peptidases"/>
    <property type="match status" value="1"/>
</dbReference>
<dbReference type="GO" id="GO:0070006">
    <property type="term" value="F:metalloaminopeptidase activity"/>
    <property type="evidence" value="ECO:0007669"/>
    <property type="project" value="InterPro"/>
</dbReference>
<dbReference type="GO" id="GO:0030145">
    <property type="term" value="F:manganese ion binding"/>
    <property type="evidence" value="ECO:0007669"/>
    <property type="project" value="InterPro"/>
</dbReference>
<evidence type="ECO:0000256" key="6">
    <source>
        <dbReference type="ARBA" id="ARBA00023511"/>
    </source>
</evidence>
<dbReference type="SUPFAM" id="SSF53187">
    <property type="entry name" value="Zn-dependent exopeptidases"/>
    <property type="match status" value="1"/>
</dbReference>
<dbReference type="PRINTS" id="PR00481">
    <property type="entry name" value="LAMNOPPTDASE"/>
</dbReference>
<dbReference type="Pfam" id="PF02789">
    <property type="entry name" value="Peptidase_M17_N"/>
    <property type="match status" value="1"/>
</dbReference>